<dbReference type="AlphaFoldDB" id="A0A670J1W4"/>
<reference evidence="3 4" key="1">
    <citation type="journal article" date="2019" name="Proc. Natl. Acad. Sci. U.S.A.">
        <title>Regulatory changes in pterin and carotenoid genes underlie balanced color polymorphisms in the wall lizard.</title>
        <authorList>
            <person name="Andrade P."/>
            <person name="Pinho C."/>
            <person name="Perez I de Lanuza G."/>
            <person name="Afonso S."/>
            <person name="Brejcha J."/>
            <person name="Rubin C.J."/>
            <person name="Wallerman O."/>
            <person name="Pereira P."/>
            <person name="Sabatino S.J."/>
            <person name="Bellati A."/>
            <person name="Pellitteri-Rosa D."/>
            <person name="Bosakova Z."/>
            <person name="Bunikis I."/>
            <person name="Carretero M.A."/>
            <person name="Feiner N."/>
            <person name="Marsik P."/>
            <person name="Pauperio F."/>
            <person name="Salvi D."/>
            <person name="Soler L."/>
            <person name="While G.M."/>
            <person name="Uller T."/>
            <person name="Font E."/>
            <person name="Andersson L."/>
            <person name="Carneiro M."/>
        </authorList>
    </citation>
    <scope>NUCLEOTIDE SEQUENCE</scope>
</reference>
<dbReference type="InterPro" id="IPR027417">
    <property type="entry name" value="P-loop_NTPase"/>
</dbReference>
<protein>
    <submittedName>
        <fullName evidence="3">Uncharacterized protein</fullName>
    </submittedName>
</protein>
<dbReference type="GO" id="GO:0003924">
    <property type="term" value="F:GTPase activity"/>
    <property type="evidence" value="ECO:0007669"/>
    <property type="project" value="InterPro"/>
</dbReference>
<name>A0A670J1W4_PODMU</name>
<proteinExistence type="predicted"/>
<dbReference type="GO" id="GO:0005525">
    <property type="term" value="F:GTP binding"/>
    <property type="evidence" value="ECO:0007669"/>
    <property type="project" value="UniProtKB-KW"/>
</dbReference>
<dbReference type="Proteomes" id="UP000472272">
    <property type="component" value="Chromosome 8"/>
</dbReference>
<organism evidence="3 4">
    <name type="scientific">Podarcis muralis</name>
    <name type="common">Wall lizard</name>
    <name type="synonym">Lacerta muralis</name>
    <dbReference type="NCBI Taxonomy" id="64176"/>
    <lineage>
        <taxon>Eukaryota</taxon>
        <taxon>Metazoa</taxon>
        <taxon>Chordata</taxon>
        <taxon>Craniata</taxon>
        <taxon>Vertebrata</taxon>
        <taxon>Euteleostomi</taxon>
        <taxon>Lepidosauria</taxon>
        <taxon>Squamata</taxon>
        <taxon>Bifurcata</taxon>
        <taxon>Unidentata</taxon>
        <taxon>Episquamata</taxon>
        <taxon>Laterata</taxon>
        <taxon>Lacertibaenia</taxon>
        <taxon>Lacertidae</taxon>
        <taxon>Podarcis</taxon>
    </lineage>
</organism>
<keyword evidence="2" id="KW-0342">GTP-binding</keyword>
<dbReference type="PANTHER" id="PTHR47977">
    <property type="entry name" value="RAS-RELATED PROTEIN RAB"/>
    <property type="match status" value="1"/>
</dbReference>
<dbReference type="InterPro" id="IPR001806">
    <property type="entry name" value="Small_GTPase"/>
</dbReference>
<evidence type="ECO:0000256" key="1">
    <source>
        <dbReference type="ARBA" id="ARBA00022741"/>
    </source>
</evidence>
<evidence type="ECO:0000256" key="2">
    <source>
        <dbReference type="ARBA" id="ARBA00023134"/>
    </source>
</evidence>
<accession>A0A670J1W4</accession>
<dbReference type="Ensembl" id="ENSPMRT00000018477.1">
    <property type="protein sequence ID" value="ENSPMRP00000017352.1"/>
    <property type="gene ID" value="ENSPMRG00000011476.1"/>
</dbReference>
<dbReference type="InterPro" id="IPR050227">
    <property type="entry name" value="Rab"/>
</dbReference>
<dbReference type="PROSITE" id="PS51419">
    <property type="entry name" value="RAB"/>
    <property type="match status" value="1"/>
</dbReference>
<evidence type="ECO:0000313" key="3">
    <source>
        <dbReference type="Ensembl" id="ENSPMRP00000017352.1"/>
    </source>
</evidence>
<keyword evidence="4" id="KW-1185">Reference proteome</keyword>
<dbReference type="Pfam" id="PF00071">
    <property type="entry name" value="Ras"/>
    <property type="match status" value="1"/>
</dbReference>
<dbReference type="Gene3D" id="3.40.50.300">
    <property type="entry name" value="P-loop containing nucleotide triphosphate hydrolases"/>
    <property type="match status" value="1"/>
</dbReference>
<keyword evidence="1" id="KW-0547">Nucleotide-binding</keyword>
<dbReference type="SUPFAM" id="SSF52540">
    <property type="entry name" value="P-loop containing nucleoside triphosphate hydrolases"/>
    <property type="match status" value="1"/>
</dbReference>
<dbReference type="SMART" id="SM00175">
    <property type="entry name" value="RAB"/>
    <property type="match status" value="1"/>
</dbReference>
<evidence type="ECO:0000313" key="4">
    <source>
        <dbReference type="Proteomes" id="UP000472272"/>
    </source>
</evidence>
<dbReference type="GeneTree" id="ENSGT00940000159645"/>
<reference evidence="3" key="2">
    <citation type="submission" date="2025-08" db="UniProtKB">
        <authorList>
            <consortium name="Ensembl"/>
        </authorList>
    </citation>
    <scope>IDENTIFICATION</scope>
</reference>
<reference evidence="3" key="3">
    <citation type="submission" date="2025-09" db="UniProtKB">
        <authorList>
            <consortium name="Ensembl"/>
        </authorList>
    </citation>
    <scope>IDENTIFICATION</scope>
</reference>
<sequence>MRNILAPIRRNHIIAELPWCFTKGADLFPLQISKIIVVGDLCGEEPLDQSVCRDTIDNNYKVTFGLWDTAGQECFKCIASTYYHGAQPIIIVFDLNDMASLGHTSIKQLLGTILKCLLTAHGELKNIVKKGGQAMFAPNMNQ</sequence>